<gene>
    <name evidence="3" type="primary">LOC107943754</name>
</gene>
<proteinExistence type="predicted"/>
<keyword evidence="2" id="KW-1185">Reference proteome</keyword>
<dbReference type="PANTHER" id="PTHR46148:SF44">
    <property type="entry name" value="GAG-POL POLYPROTEIN"/>
    <property type="match status" value="1"/>
</dbReference>
<dbReference type="PANTHER" id="PTHR46148">
    <property type="entry name" value="CHROMO DOMAIN-CONTAINING PROTEIN"/>
    <property type="match status" value="1"/>
</dbReference>
<dbReference type="PaxDb" id="3635-A0A1U8N1W2"/>
<accession>A0A1U8N1W2</accession>
<feature type="domain" description="Integrase zinc-binding" evidence="1">
    <location>
        <begin position="2"/>
        <end position="37"/>
    </location>
</feature>
<protein>
    <recommendedName>
        <fullName evidence="1">Integrase zinc-binding domain-containing protein</fullName>
    </recommendedName>
</protein>
<dbReference type="AlphaFoldDB" id="A0A1U8N1W2"/>
<name>A0A1U8N1W2_GOSHI</name>
<dbReference type="KEGG" id="ghi:107943754"/>
<reference evidence="3" key="2">
    <citation type="submission" date="2025-08" db="UniProtKB">
        <authorList>
            <consortium name="RefSeq"/>
        </authorList>
    </citation>
    <scope>IDENTIFICATION</scope>
</reference>
<sequence>MHPRGNKIYRDIRELYWWPGLKREVTDFVARCLTCQQKLHEALGSRLDFSIAFHPQIDSERRILGPELVSETEDKVHMIRDRLKTTSDKQKSYADLKRKDIEYSVGDMLELPPELDRIHDVFHVLMLRRYLSDPTHIVLVEEIEVRLDLAFEEEPVQILDRDVKILRRKSIPLVKVL</sequence>
<dbReference type="Proteomes" id="UP000818029">
    <property type="component" value="Chromosome A04"/>
</dbReference>
<evidence type="ECO:0000313" key="2">
    <source>
        <dbReference type="Proteomes" id="UP000818029"/>
    </source>
</evidence>
<dbReference type="Gene3D" id="1.10.340.70">
    <property type="match status" value="1"/>
</dbReference>
<evidence type="ECO:0000313" key="3">
    <source>
        <dbReference type="RefSeq" id="XP_016733035.1"/>
    </source>
</evidence>
<evidence type="ECO:0000259" key="1">
    <source>
        <dbReference type="Pfam" id="PF17921"/>
    </source>
</evidence>
<organism evidence="2 3">
    <name type="scientific">Gossypium hirsutum</name>
    <name type="common">Upland cotton</name>
    <name type="synonym">Gossypium mexicanum</name>
    <dbReference type="NCBI Taxonomy" id="3635"/>
    <lineage>
        <taxon>Eukaryota</taxon>
        <taxon>Viridiplantae</taxon>
        <taxon>Streptophyta</taxon>
        <taxon>Embryophyta</taxon>
        <taxon>Tracheophyta</taxon>
        <taxon>Spermatophyta</taxon>
        <taxon>Magnoliopsida</taxon>
        <taxon>eudicotyledons</taxon>
        <taxon>Gunneridae</taxon>
        <taxon>Pentapetalae</taxon>
        <taxon>rosids</taxon>
        <taxon>malvids</taxon>
        <taxon>Malvales</taxon>
        <taxon>Malvaceae</taxon>
        <taxon>Malvoideae</taxon>
        <taxon>Gossypium</taxon>
    </lineage>
</organism>
<dbReference type="OrthoDB" id="1097577at2759"/>
<dbReference type="Pfam" id="PF17921">
    <property type="entry name" value="Integrase_H2C2"/>
    <property type="match status" value="1"/>
</dbReference>
<dbReference type="GeneID" id="107943754"/>
<dbReference type="InterPro" id="IPR041588">
    <property type="entry name" value="Integrase_H2C2"/>
</dbReference>
<reference evidence="2" key="1">
    <citation type="journal article" date="2020" name="Nat. Genet.">
        <title>Genomic diversifications of five Gossypium allopolyploid species and their impact on cotton improvement.</title>
        <authorList>
            <person name="Chen Z.J."/>
            <person name="Sreedasyam A."/>
            <person name="Ando A."/>
            <person name="Song Q."/>
            <person name="De Santiago L.M."/>
            <person name="Hulse-Kemp A.M."/>
            <person name="Ding M."/>
            <person name="Ye W."/>
            <person name="Kirkbride R.C."/>
            <person name="Jenkins J."/>
            <person name="Plott C."/>
            <person name="Lovell J."/>
            <person name="Lin Y.M."/>
            <person name="Vaughn R."/>
            <person name="Liu B."/>
            <person name="Simpson S."/>
            <person name="Scheffler B.E."/>
            <person name="Wen L."/>
            <person name="Saski C.A."/>
            <person name="Grover C.E."/>
            <person name="Hu G."/>
            <person name="Conover J.L."/>
            <person name="Carlson J.W."/>
            <person name="Shu S."/>
            <person name="Boston L.B."/>
            <person name="Williams M."/>
            <person name="Peterson D.G."/>
            <person name="McGee K."/>
            <person name="Jones D.C."/>
            <person name="Wendel J.F."/>
            <person name="Stelly D.M."/>
            <person name="Grimwood J."/>
            <person name="Schmutz J."/>
        </authorList>
    </citation>
    <scope>NUCLEOTIDE SEQUENCE [LARGE SCALE GENOMIC DNA]</scope>
    <source>
        <strain evidence="2">cv. TM-1</strain>
    </source>
</reference>
<dbReference type="RefSeq" id="XP_016733035.1">
    <property type="nucleotide sequence ID" value="XM_016877546.1"/>
</dbReference>